<sequence>MLTGSNNSCGTLACNSLTHDHEETANDLLSPGHSAQFPNCFASITENDAARPLVEQKAKYSSVGIIYFCTNKIILLASLCESTTQCNHAYLFPPGSAPVTLVKPSCTIDLEFFHPHHLNLPPGHPRVPIPPTMKEIPSSLPLPNVSLAQDFSKLGFVYITVLGLADQAVPHNRSWHLLATAVNYINRIALIVHMAFQAWPASPVGVQPGSGMSCDSIAKGAMLNTFALQLWVALLLPIVRIGEQVTGK</sequence>
<name>A0ACC2RWQ3_9FUNG</name>
<reference evidence="1" key="1">
    <citation type="submission" date="2022-04" db="EMBL/GenBank/DDBJ databases">
        <title>Genome of the entomopathogenic fungus Entomophthora muscae.</title>
        <authorList>
            <person name="Elya C."/>
            <person name="Lovett B.R."/>
            <person name="Lee E."/>
            <person name="Macias A.M."/>
            <person name="Hajek A.E."/>
            <person name="De Bivort B.L."/>
            <person name="Kasson M.T."/>
            <person name="De Fine Licht H.H."/>
            <person name="Stajich J.E."/>
        </authorList>
    </citation>
    <scope>NUCLEOTIDE SEQUENCE</scope>
    <source>
        <strain evidence="1">Berkeley</strain>
    </source>
</reference>
<protein>
    <submittedName>
        <fullName evidence="1">Uncharacterized protein</fullName>
    </submittedName>
</protein>
<comment type="caution">
    <text evidence="1">The sequence shown here is derived from an EMBL/GenBank/DDBJ whole genome shotgun (WGS) entry which is preliminary data.</text>
</comment>
<proteinExistence type="predicted"/>
<accession>A0ACC2RWQ3</accession>
<dbReference type="Proteomes" id="UP001165960">
    <property type="component" value="Unassembled WGS sequence"/>
</dbReference>
<evidence type="ECO:0000313" key="1">
    <source>
        <dbReference type="EMBL" id="KAJ9054476.1"/>
    </source>
</evidence>
<gene>
    <name evidence="1" type="ORF">DSO57_1014156</name>
</gene>
<dbReference type="EMBL" id="QTSX02006443">
    <property type="protein sequence ID" value="KAJ9054476.1"/>
    <property type="molecule type" value="Genomic_DNA"/>
</dbReference>
<evidence type="ECO:0000313" key="2">
    <source>
        <dbReference type="Proteomes" id="UP001165960"/>
    </source>
</evidence>
<keyword evidence="2" id="KW-1185">Reference proteome</keyword>
<organism evidence="1 2">
    <name type="scientific">Entomophthora muscae</name>
    <dbReference type="NCBI Taxonomy" id="34485"/>
    <lineage>
        <taxon>Eukaryota</taxon>
        <taxon>Fungi</taxon>
        <taxon>Fungi incertae sedis</taxon>
        <taxon>Zoopagomycota</taxon>
        <taxon>Entomophthoromycotina</taxon>
        <taxon>Entomophthoromycetes</taxon>
        <taxon>Entomophthorales</taxon>
        <taxon>Entomophthoraceae</taxon>
        <taxon>Entomophthora</taxon>
    </lineage>
</organism>